<feature type="transmembrane region" description="Helical" evidence="2">
    <location>
        <begin position="103"/>
        <end position="124"/>
    </location>
</feature>
<feature type="region of interest" description="Disordered" evidence="1">
    <location>
        <begin position="143"/>
        <end position="166"/>
    </location>
</feature>
<protein>
    <recommendedName>
        <fullName evidence="5">DUF2933 domain-containing protein</fullName>
    </recommendedName>
</protein>
<feature type="region of interest" description="Disordered" evidence="1">
    <location>
        <begin position="32"/>
        <end position="63"/>
    </location>
</feature>
<gene>
    <name evidence="3" type="ORF">KSZ_05600</name>
</gene>
<evidence type="ECO:0000313" key="4">
    <source>
        <dbReference type="Proteomes" id="UP000635565"/>
    </source>
</evidence>
<keyword evidence="2" id="KW-0472">Membrane</keyword>
<dbReference type="EMBL" id="BNJJ01000002">
    <property type="protein sequence ID" value="GHO82554.1"/>
    <property type="molecule type" value="Genomic_DNA"/>
</dbReference>
<evidence type="ECO:0000256" key="1">
    <source>
        <dbReference type="SAM" id="MobiDB-lite"/>
    </source>
</evidence>
<comment type="caution">
    <text evidence="3">The sequence shown here is derived from an EMBL/GenBank/DDBJ whole genome shotgun (WGS) entry which is preliminary data.</text>
</comment>
<dbReference type="Proteomes" id="UP000635565">
    <property type="component" value="Unassembled WGS sequence"/>
</dbReference>
<accession>A0ABQ3V9U5</accession>
<feature type="compositionally biased region" description="Basic and acidic residues" evidence="1">
    <location>
        <begin position="154"/>
        <end position="166"/>
    </location>
</feature>
<evidence type="ECO:0000256" key="2">
    <source>
        <dbReference type="SAM" id="Phobius"/>
    </source>
</evidence>
<keyword evidence="2" id="KW-0812">Transmembrane</keyword>
<reference evidence="3 4" key="1">
    <citation type="journal article" date="2021" name="Int. J. Syst. Evol. Microbiol.">
        <title>Reticulibacter mediterranei gen. nov., sp. nov., within the new family Reticulibacteraceae fam. nov., and Ktedonospora formicarum gen. nov., sp. nov., Ktedonobacter robiniae sp. nov., Dictyobacter formicarum sp. nov. and Dictyobacter arantiisoli sp. nov., belonging to the class Ktedonobacteria.</title>
        <authorList>
            <person name="Yabe S."/>
            <person name="Zheng Y."/>
            <person name="Wang C.M."/>
            <person name="Sakai Y."/>
            <person name="Abe K."/>
            <person name="Yokota A."/>
            <person name="Donadio S."/>
            <person name="Cavaletti L."/>
            <person name="Monciardini P."/>
        </authorList>
    </citation>
    <scope>NUCLEOTIDE SEQUENCE [LARGE SCALE GENOMIC DNA]</scope>
    <source>
        <strain evidence="3 4">SOSP1-9</strain>
    </source>
</reference>
<feature type="transmembrane region" description="Helical" evidence="2">
    <location>
        <begin position="78"/>
        <end position="97"/>
    </location>
</feature>
<feature type="transmembrane region" description="Helical" evidence="2">
    <location>
        <begin position="6"/>
        <end position="25"/>
    </location>
</feature>
<keyword evidence="4" id="KW-1185">Reference proteome</keyword>
<name>A0ABQ3V9U5_9CHLR</name>
<dbReference type="RefSeq" id="WP_201360226.1">
    <property type="nucleotide sequence ID" value="NZ_BNJJ01000002.1"/>
</dbReference>
<organism evidence="3 4">
    <name type="scientific">Dictyobacter formicarum</name>
    <dbReference type="NCBI Taxonomy" id="2778368"/>
    <lineage>
        <taxon>Bacteria</taxon>
        <taxon>Bacillati</taxon>
        <taxon>Chloroflexota</taxon>
        <taxon>Ktedonobacteria</taxon>
        <taxon>Ktedonobacterales</taxon>
        <taxon>Dictyobacteraceae</taxon>
        <taxon>Dictyobacter</taxon>
    </lineage>
</organism>
<evidence type="ECO:0000313" key="3">
    <source>
        <dbReference type="EMBL" id="GHO82554.1"/>
    </source>
</evidence>
<proteinExistence type="predicted"/>
<evidence type="ECO:0008006" key="5">
    <source>
        <dbReference type="Google" id="ProtNLM"/>
    </source>
</evidence>
<keyword evidence="2" id="KW-1133">Transmembrane helix</keyword>
<sequence>MQNLLLLLPVLACPVGMRLLMWLMMRMGKEQIPSDAGHQPEERQRAVVPEGTREPSTSLSEPAPSPLKAIWNCMQMCLNWKVLVGLTLVALLVGVVAPHFLWAALPMLLVLGCPLSMIIMMVSMSRRRENALHRAISCSGCEPRGAEPAQMLEQPERERSSAEVKW</sequence>